<keyword evidence="3" id="KW-1185">Reference proteome</keyword>
<evidence type="ECO:0000313" key="2">
    <source>
        <dbReference type="EMBL" id="KIK04762.1"/>
    </source>
</evidence>
<reference evidence="2 3" key="1">
    <citation type="submission" date="2014-04" db="EMBL/GenBank/DDBJ databases">
        <authorList>
            <consortium name="DOE Joint Genome Institute"/>
            <person name="Kuo A."/>
            <person name="Kohler A."/>
            <person name="Nagy L.G."/>
            <person name="Floudas D."/>
            <person name="Copeland A."/>
            <person name="Barry K.W."/>
            <person name="Cichocki N."/>
            <person name="Veneault-Fourrey C."/>
            <person name="LaButti K."/>
            <person name="Lindquist E.A."/>
            <person name="Lipzen A."/>
            <person name="Lundell T."/>
            <person name="Morin E."/>
            <person name="Murat C."/>
            <person name="Sun H."/>
            <person name="Tunlid A."/>
            <person name="Henrissat B."/>
            <person name="Grigoriev I.V."/>
            <person name="Hibbett D.S."/>
            <person name="Martin F."/>
            <person name="Nordberg H.P."/>
            <person name="Cantor M.N."/>
            <person name="Hua S.X."/>
        </authorList>
    </citation>
    <scope>NUCLEOTIDE SEQUENCE [LARGE SCALE GENOMIC DNA]</scope>
    <source>
        <strain evidence="2 3">LaAM-08-1</strain>
    </source>
</reference>
<evidence type="ECO:0000256" key="1">
    <source>
        <dbReference type="SAM" id="MobiDB-lite"/>
    </source>
</evidence>
<dbReference type="HOGENOM" id="CLU_3014518_0_0_1"/>
<feature type="region of interest" description="Disordered" evidence="1">
    <location>
        <begin position="1"/>
        <end position="20"/>
    </location>
</feature>
<name>A0A0C9Y3T7_9AGAR</name>
<proteinExistence type="predicted"/>
<dbReference type="EMBL" id="KN838566">
    <property type="protein sequence ID" value="KIK04762.1"/>
    <property type="molecule type" value="Genomic_DNA"/>
</dbReference>
<organism evidence="2 3">
    <name type="scientific">Laccaria amethystina LaAM-08-1</name>
    <dbReference type="NCBI Taxonomy" id="1095629"/>
    <lineage>
        <taxon>Eukaryota</taxon>
        <taxon>Fungi</taxon>
        <taxon>Dikarya</taxon>
        <taxon>Basidiomycota</taxon>
        <taxon>Agaricomycotina</taxon>
        <taxon>Agaricomycetes</taxon>
        <taxon>Agaricomycetidae</taxon>
        <taxon>Agaricales</taxon>
        <taxon>Agaricineae</taxon>
        <taxon>Hydnangiaceae</taxon>
        <taxon>Laccaria</taxon>
    </lineage>
</organism>
<evidence type="ECO:0000313" key="3">
    <source>
        <dbReference type="Proteomes" id="UP000054477"/>
    </source>
</evidence>
<protein>
    <submittedName>
        <fullName evidence="2">Uncharacterized protein</fullName>
    </submittedName>
</protein>
<gene>
    <name evidence="2" type="ORF">K443DRAFT_675543</name>
</gene>
<dbReference type="AlphaFoldDB" id="A0A0C9Y3T7"/>
<accession>A0A0C9Y3T7</accession>
<reference evidence="3" key="2">
    <citation type="submission" date="2015-01" db="EMBL/GenBank/DDBJ databases">
        <title>Evolutionary Origins and Diversification of the Mycorrhizal Mutualists.</title>
        <authorList>
            <consortium name="DOE Joint Genome Institute"/>
            <consortium name="Mycorrhizal Genomics Consortium"/>
            <person name="Kohler A."/>
            <person name="Kuo A."/>
            <person name="Nagy L.G."/>
            <person name="Floudas D."/>
            <person name="Copeland A."/>
            <person name="Barry K.W."/>
            <person name="Cichocki N."/>
            <person name="Veneault-Fourrey C."/>
            <person name="LaButti K."/>
            <person name="Lindquist E.A."/>
            <person name="Lipzen A."/>
            <person name="Lundell T."/>
            <person name="Morin E."/>
            <person name="Murat C."/>
            <person name="Riley R."/>
            <person name="Ohm R."/>
            <person name="Sun H."/>
            <person name="Tunlid A."/>
            <person name="Henrissat B."/>
            <person name="Grigoriev I.V."/>
            <person name="Hibbett D.S."/>
            <person name="Martin F."/>
        </authorList>
    </citation>
    <scope>NUCLEOTIDE SEQUENCE [LARGE SCALE GENOMIC DNA]</scope>
    <source>
        <strain evidence="3">LaAM-08-1</strain>
    </source>
</reference>
<dbReference type="Proteomes" id="UP000054477">
    <property type="component" value="Unassembled WGS sequence"/>
</dbReference>
<sequence>MPRSLQSRKSGKSIRTPPRVRFSKLAKNYGDSCAAKLDEPSERLARYFKRTIRGLL</sequence>